<evidence type="ECO:0000256" key="6">
    <source>
        <dbReference type="ARBA" id="ARBA00022833"/>
    </source>
</evidence>
<dbReference type="Gene3D" id="3.30.40.10">
    <property type="entry name" value="Zinc/RING finger domain, C3HC4 (zinc finger)"/>
    <property type="match status" value="1"/>
</dbReference>
<dbReference type="VEuPathDB" id="VectorBase:PHUM310960"/>
<dbReference type="InterPro" id="IPR051776">
    <property type="entry name" value="Integrator_subunit_12"/>
</dbReference>
<evidence type="ECO:0000256" key="1">
    <source>
        <dbReference type="ARBA" id="ARBA00004123"/>
    </source>
</evidence>
<reference evidence="10" key="2">
    <citation type="submission" date="2007-04" db="EMBL/GenBank/DDBJ databases">
        <title>The genome of the human body louse.</title>
        <authorList>
            <consortium name="The Human Body Louse Genome Consortium"/>
            <person name="Kirkness E."/>
            <person name="Walenz B."/>
            <person name="Hass B."/>
            <person name="Bruggner R."/>
            <person name="Strausberg R."/>
        </authorList>
    </citation>
    <scope>NUCLEOTIDE SEQUENCE</scope>
    <source>
        <strain evidence="10">USDA</strain>
    </source>
</reference>
<name>E0VMJ4_PEDHC</name>
<evidence type="ECO:0000256" key="4">
    <source>
        <dbReference type="ARBA" id="ARBA00022723"/>
    </source>
</evidence>
<keyword evidence="4" id="KW-0479">Metal-binding</keyword>
<reference evidence="11" key="3">
    <citation type="submission" date="2021-02" db="UniProtKB">
        <authorList>
            <consortium name="EnsemblMetazoa"/>
        </authorList>
    </citation>
    <scope>IDENTIFICATION</scope>
    <source>
        <strain evidence="11">USDA</strain>
    </source>
</reference>
<dbReference type="Proteomes" id="UP000009046">
    <property type="component" value="Unassembled WGS sequence"/>
</dbReference>
<evidence type="ECO:0000256" key="3">
    <source>
        <dbReference type="ARBA" id="ARBA00016814"/>
    </source>
</evidence>
<organism>
    <name type="scientific">Pediculus humanus subsp. corporis</name>
    <name type="common">Body louse</name>
    <dbReference type="NCBI Taxonomy" id="121224"/>
    <lineage>
        <taxon>Eukaryota</taxon>
        <taxon>Metazoa</taxon>
        <taxon>Ecdysozoa</taxon>
        <taxon>Arthropoda</taxon>
        <taxon>Hexapoda</taxon>
        <taxon>Insecta</taxon>
        <taxon>Pterygota</taxon>
        <taxon>Neoptera</taxon>
        <taxon>Paraneoptera</taxon>
        <taxon>Psocodea</taxon>
        <taxon>Troctomorpha</taxon>
        <taxon>Phthiraptera</taxon>
        <taxon>Anoplura</taxon>
        <taxon>Pediculidae</taxon>
        <taxon>Pediculus</taxon>
    </lineage>
</organism>
<dbReference type="InParanoid" id="E0VMJ4"/>
<dbReference type="PANTHER" id="PTHR13415">
    <property type="entry name" value="NUCLEAR FACTOR-RELATED"/>
    <property type="match status" value="1"/>
</dbReference>
<evidence type="ECO:0000259" key="9">
    <source>
        <dbReference type="SMART" id="SM00249"/>
    </source>
</evidence>
<dbReference type="EMBL" id="DS235313">
    <property type="protein sequence ID" value="EEB14600.1"/>
    <property type="molecule type" value="Genomic_DNA"/>
</dbReference>
<dbReference type="InterPro" id="IPR019787">
    <property type="entry name" value="Znf_PHD-finger"/>
</dbReference>
<evidence type="ECO:0000256" key="8">
    <source>
        <dbReference type="SAM" id="MobiDB-lite"/>
    </source>
</evidence>
<protein>
    <recommendedName>
        <fullName evidence="3">Integrator complex subunit 12</fullName>
    </recommendedName>
</protein>
<dbReference type="GO" id="GO:0160232">
    <property type="term" value="C:INTAC complex"/>
    <property type="evidence" value="ECO:0007669"/>
    <property type="project" value="UniProtKB-ARBA"/>
</dbReference>
<evidence type="ECO:0000313" key="11">
    <source>
        <dbReference type="EnsemblMetazoa" id="PHUM310960-PA"/>
    </source>
</evidence>
<dbReference type="RefSeq" id="XP_002427338.1">
    <property type="nucleotide sequence ID" value="XM_002427293.1"/>
</dbReference>
<keyword evidence="7" id="KW-0539">Nucleus</keyword>
<keyword evidence="12" id="KW-1185">Reference proteome</keyword>
<dbReference type="GO" id="GO:0160240">
    <property type="term" value="P:RNA polymerase II transcription initiation surveillance"/>
    <property type="evidence" value="ECO:0007669"/>
    <property type="project" value="UniProtKB-ARBA"/>
</dbReference>
<dbReference type="GO" id="GO:0032039">
    <property type="term" value="C:integrator complex"/>
    <property type="evidence" value="ECO:0007669"/>
    <property type="project" value="UniProtKB-ARBA"/>
</dbReference>
<feature type="region of interest" description="Disordered" evidence="8">
    <location>
        <begin position="61"/>
        <end position="105"/>
    </location>
</feature>
<dbReference type="GO" id="GO:0034472">
    <property type="term" value="P:snRNA 3'-end processing"/>
    <property type="evidence" value="ECO:0007669"/>
    <property type="project" value="TreeGrafter"/>
</dbReference>
<dbReference type="OrthoDB" id="5846437at2759"/>
<keyword evidence="5" id="KW-0863">Zinc-finger</keyword>
<gene>
    <name evidence="11" type="primary">8235897</name>
    <name evidence="10" type="ORF">Phum_PHUM310960</name>
</gene>
<feature type="compositionally biased region" description="Polar residues" evidence="8">
    <location>
        <begin position="61"/>
        <end position="82"/>
    </location>
</feature>
<feature type="compositionally biased region" description="Polar residues" evidence="8">
    <location>
        <begin position="91"/>
        <end position="104"/>
    </location>
</feature>
<comment type="subcellular location">
    <subcellularLocation>
        <location evidence="1">Nucleus</location>
    </subcellularLocation>
</comment>
<evidence type="ECO:0000256" key="5">
    <source>
        <dbReference type="ARBA" id="ARBA00022771"/>
    </source>
</evidence>
<evidence type="ECO:0000256" key="7">
    <source>
        <dbReference type="ARBA" id="ARBA00023242"/>
    </source>
</evidence>
<proteinExistence type="inferred from homology"/>
<dbReference type="PANTHER" id="PTHR13415:SF2">
    <property type="entry name" value="INTEGRATOR COMPLEX SUBUNIT 12"/>
    <property type="match status" value="1"/>
</dbReference>
<dbReference type="GO" id="GO:0008270">
    <property type="term" value="F:zinc ion binding"/>
    <property type="evidence" value="ECO:0007669"/>
    <property type="project" value="UniProtKB-KW"/>
</dbReference>
<dbReference type="STRING" id="121224.E0VMJ4"/>
<dbReference type="GeneID" id="8235897"/>
<keyword evidence="6" id="KW-0862">Zinc</keyword>
<dbReference type="AlphaFoldDB" id="E0VMJ4"/>
<dbReference type="SMART" id="SM00249">
    <property type="entry name" value="PHD"/>
    <property type="match status" value="1"/>
</dbReference>
<feature type="domain" description="Zinc finger PHD-type" evidence="9">
    <location>
        <begin position="135"/>
        <end position="183"/>
    </location>
</feature>
<dbReference type="InterPro" id="IPR011011">
    <property type="entry name" value="Znf_FYVE_PHD"/>
</dbReference>
<feature type="compositionally biased region" description="Low complexity" evidence="8">
    <location>
        <begin position="226"/>
        <end position="283"/>
    </location>
</feature>
<dbReference type="FunFam" id="3.30.40.10:FF:000101">
    <property type="entry name" value="Integrator complex subunit 12"/>
    <property type="match status" value="1"/>
</dbReference>
<dbReference type="Pfam" id="PF00628">
    <property type="entry name" value="PHD"/>
    <property type="match status" value="1"/>
</dbReference>
<dbReference type="FunCoup" id="E0VMJ4">
    <property type="interactions" value="342"/>
</dbReference>
<evidence type="ECO:0000313" key="12">
    <source>
        <dbReference type="Proteomes" id="UP000009046"/>
    </source>
</evidence>
<dbReference type="CTD" id="8235897"/>
<dbReference type="HOGENOM" id="CLU_716145_0_0_1"/>
<sequence>MATFEMEPAFCRALKLLHSSSKDASDEIMYLLKEVIEQKYNGTRTLNLKWGSSLEETSKSLDIQKSSKSSRGPSPNQTNLNAQIPEKSSRDSSPPSEPVSSRTTPELDEDLALEIFEEDLNCKARKFFILPLKFICKGMSVGPRNRLVECSDCHMLYHQECHKPPISENINDPRLVWYCSICTKKTQEKVQSKIKSIHVETTTSKKSKTESLSDGKNSAFKRSEKSSGNGHSKNSSASGLSHHSSTSLGSKPSSSGLGSSSKHHSGSSSSNNKSSTVFNNSKTPSSPNQKPQSGPAPAPANIIAADKRLQNMKKKAAAKMQEKRTKHK</sequence>
<dbReference type="EnsemblMetazoa" id="PHUM310960-RA">
    <property type="protein sequence ID" value="PHUM310960-PA"/>
    <property type="gene ID" value="PHUM310960"/>
</dbReference>
<reference evidence="10" key="1">
    <citation type="submission" date="2007-04" db="EMBL/GenBank/DDBJ databases">
        <title>Annotation of Pediculus humanus corporis strain USDA.</title>
        <authorList>
            <person name="Kirkness E."/>
            <person name="Hannick L."/>
            <person name="Hass B."/>
            <person name="Bruggner R."/>
            <person name="Lawson D."/>
            <person name="Bidwell S."/>
            <person name="Joardar V."/>
            <person name="Caler E."/>
            <person name="Walenz B."/>
            <person name="Inman J."/>
            <person name="Schobel S."/>
            <person name="Galinsky K."/>
            <person name="Amedeo P."/>
            <person name="Strausberg R."/>
        </authorList>
    </citation>
    <scope>NUCLEOTIDE SEQUENCE</scope>
    <source>
        <strain evidence="10">USDA</strain>
    </source>
</reference>
<dbReference type="InterPro" id="IPR013083">
    <property type="entry name" value="Znf_RING/FYVE/PHD"/>
</dbReference>
<comment type="similarity">
    <text evidence="2">Belongs to the Integrator subunit 12 family.</text>
</comment>
<evidence type="ECO:0000256" key="2">
    <source>
        <dbReference type="ARBA" id="ARBA00006009"/>
    </source>
</evidence>
<evidence type="ECO:0000313" key="10">
    <source>
        <dbReference type="EMBL" id="EEB14600.1"/>
    </source>
</evidence>
<dbReference type="KEGG" id="phu:Phum_PHUM310960"/>
<feature type="region of interest" description="Disordered" evidence="8">
    <location>
        <begin position="199"/>
        <end position="328"/>
    </location>
</feature>
<dbReference type="InterPro" id="IPR039054">
    <property type="entry name" value="Int12_PHD"/>
</dbReference>
<dbReference type="EMBL" id="AAZO01003609">
    <property type="status" value="NOT_ANNOTATED_CDS"/>
    <property type="molecule type" value="Genomic_DNA"/>
</dbReference>
<accession>E0VMJ4</accession>
<dbReference type="OMA" id="QECHCLY"/>
<dbReference type="eggNOG" id="KOG4323">
    <property type="taxonomic scope" value="Eukaryota"/>
</dbReference>
<dbReference type="CDD" id="cd15501">
    <property type="entry name" value="PHD_Int12"/>
    <property type="match status" value="1"/>
</dbReference>
<dbReference type="SUPFAM" id="SSF57903">
    <property type="entry name" value="FYVE/PHD zinc finger"/>
    <property type="match status" value="1"/>
</dbReference>
<dbReference type="InterPro" id="IPR001965">
    <property type="entry name" value="Znf_PHD"/>
</dbReference>